<dbReference type="InterPro" id="IPR056906">
    <property type="entry name" value="ORF2/G2P_dom"/>
</dbReference>
<dbReference type="Pfam" id="PF23343">
    <property type="entry name" value="REP_ORF2-G2P"/>
    <property type="match status" value="1"/>
</dbReference>
<name>A0A976N0V0_9VIRU</name>
<evidence type="ECO:0000259" key="1">
    <source>
        <dbReference type="Pfam" id="PF23343"/>
    </source>
</evidence>
<dbReference type="EMBL" id="OM869495">
    <property type="protein sequence ID" value="UPW40776.1"/>
    <property type="molecule type" value="Genomic_DNA"/>
</dbReference>
<organism evidence="2">
    <name type="scientific">Sigmofec virus UA08Rod_7256</name>
    <dbReference type="NCBI Taxonomy" id="2929244"/>
    <lineage>
        <taxon>Viruses</taxon>
        <taxon>Monodnaviria</taxon>
        <taxon>Sangervirae</taxon>
        <taxon>Phixviricota</taxon>
        <taxon>Malgrandaviricetes</taxon>
        <taxon>Petitvirales</taxon>
        <taxon>Microviridae</taxon>
    </lineage>
</organism>
<accession>A0A976N0V0</accession>
<proteinExistence type="predicted"/>
<feature type="domain" description="Replication-associated protein ORF2/G2P" evidence="1">
    <location>
        <begin position="54"/>
        <end position="157"/>
    </location>
</feature>
<evidence type="ECO:0000313" key="2">
    <source>
        <dbReference type="EMBL" id="UPW40776.1"/>
    </source>
</evidence>
<protein>
    <submittedName>
        <fullName evidence="2">Replication initiator protein</fullName>
    </submittedName>
</protein>
<reference evidence="2" key="1">
    <citation type="submission" date="2022-02" db="EMBL/GenBank/DDBJ databases">
        <title>Towards deciphering the DNA virus diversity associated with rodent species in the families Cricetidae and Heteromyidae.</title>
        <authorList>
            <person name="Lund M."/>
            <person name="Larsen B.B."/>
            <person name="Gryseels S."/>
            <person name="Kraberger S."/>
            <person name="Rowsey D.M."/>
            <person name="Steger L."/>
            <person name="Yule K.M."/>
            <person name="Upham N.S."/>
            <person name="Worobey M."/>
            <person name="Van Doorslaer K."/>
            <person name="Varsani A."/>
        </authorList>
    </citation>
    <scope>NUCLEOTIDE SEQUENCE</scope>
    <source>
        <strain evidence="2">UA08Rod_7256</strain>
    </source>
</reference>
<sequence>MGCLNKWIARVDQTPYGAIPRFVPCGKCDACLKAKRREWAYRCYAEAKESDLTLFVTLTYAETDNVERYEYLQKYYKKLRKAGLNFRYFGCTEYGDMFGRLHHHLLVFISGIGMRTWKEVRPEFVDLLSKKWPYGHVEVLIASEATINYTVGYIEKKLLDKEKRVHNFMSLRNPIGFDYAKVGLDFLRSNKYDIFKGQKYAIPRAFKKRFDIKTTDRELYDEQQKRYKRDFDLEQRTGKNYCQLDFEQVQADREIQRRNEARRRAKGFSLRKILRKHGQLSLHDTDISADVK</sequence>